<keyword evidence="3" id="KW-1185">Reference proteome</keyword>
<reference evidence="2" key="1">
    <citation type="journal article" date="2020" name="Fungal Divers.">
        <title>Resolving the Mortierellaceae phylogeny through synthesis of multi-gene phylogenetics and phylogenomics.</title>
        <authorList>
            <person name="Vandepol N."/>
            <person name="Liber J."/>
            <person name="Desiro A."/>
            <person name="Na H."/>
            <person name="Kennedy M."/>
            <person name="Barry K."/>
            <person name="Grigoriev I.V."/>
            <person name="Miller A.N."/>
            <person name="O'Donnell K."/>
            <person name="Stajich J.E."/>
            <person name="Bonito G."/>
        </authorList>
    </citation>
    <scope>NUCLEOTIDE SEQUENCE</scope>
    <source>
        <strain evidence="2">KOD1015</strain>
    </source>
</reference>
<dbReference type="OrthoDB" id="2373237at2759"/>
<dbReference type="AlphaFoldDB" id="A0A9P6KGM9"/>
<dbReference type="Proteomes" id="UP000780801">
    <property type="component" value="Unassembled WGS sequence"/>
</dbReference>
<organism evidence="2 3">
    <name type="scientific">Lunasporangiospora selenospora</name>
    <dbReference type="NCBI Taxonomy" id="979761"/>
    <lineage>
        <taxon>Eukaryota</taxon>
        <taxon>Fungi</taxon>
        <taxon>Fungi incertae sedis</taxon>
        <taxon>Mucoromycota</taxon>
        <taxon>Mortierellomycotina</taxon>
        <taxon>Mortierellomycetes</taxon>
        <taxon>Mortierellales</taxon>
        <taxon>Mortierellaceae</taxon>
        <taxon>Lunasporangiospora</taxon>
    </lineage>
</organism>
<name>A0A9P6KGM9_9FUNG</name>
<proteinExistence type="predicted"/>
<feature type="compositionally biased region" description="Polar residues" evidence="1">
    <location>
        <begin position="601"/>
        <end position="610"/>
    </location>
</feature>
<protein>
    <submittedName>
        <fullName evidence="2">Uncharacterized protein</fullName>
    </submittedName>
</protein>
<comment type="caution">
    <text evidence="2">The sequence shown here is derived from an EMBL/GenBank/DDBJ whole genome shotgun (WGS) entry which is preliminary data.</text>
</comment>
<evidence type="ECO:0000313" key="3">
    <source>
        <dbReference type="Proteomes" id="UP000780801"/>
    </source>
</evidence>
<feature type="region of interest" description="Disordered" evidence="1">
    <location>
        <begin position="585"/>
        <end position="610"/>
    </location>
</feature>
<gene>
    <name evidence="2" type="ORF">BGW38_007878</name>
</gene>
<evidence type="ECO:0000256" key="1">
    <source>
        <dbReference type="SAM" id="MobiDB-lite"/>
    </source>
</evidence>
<accession>A0A9P6KGM9</accession>
<evidence type="ECO:0000313" key="2">
    <source>
        <dbReference type="EMBL" id="KAF9584007.1"/>
    </source>
</evidence>
<dbReference type="EMBL" id="JAABOA010000528">
    <property type="protein sequence ID" value="KAF9584007.1"/>
    <property type="molecule type" value="Genomic_DNA"/>
</dbReference>
<sequence length="687" mass="77445">MDPSSNNSQWPFGVCQTPESKSALQRTWVIPELREAVLQYLRPKTMAKLRRLNRFFYQLFPPALTLRWPDLSAFVDSEALTLLASAESFFKVRALELDLSLPVSDMSGQMPELYPLLEALEVYRSMLRSHPLAPLDRVTISLKQPKLLSDPDGIKSILKRLPAMRGLTLVVGGYMPLTEVMQAVTSTLTGKEKVISREETHAVECNENGSLEDTHDHGRSNYLNHPQNSILESFSIEIPKSSHRDGDTSALLEYGTLRAFLDAFPSLRSLSMKGVMLDFPLESYGVVSGFQDCDSLKTYPNVKDLILDSSVFRRESVVELDRLFPRLDFLEMAVCDSQSRQLGTSLRFTKALNMADSAGAVATGGGETTDDNELILFKNLTGLRYWCKDMHWGLNPISLLRDRPNLVIFECDIPLGTRQAIFDFIQFCSQPTDSSDDPSIGDTTTTAMDQLDDGTLFSTLPQFIPGKKVGREAEQLPRHLFKRLLFQTYVSGGTLGNLELEQLYKAPCFQRLNYLYMQATNFSERCFPFAETLTSLRLGGAGVYYTRSDILNAIFQRTHRLQDLVIEFNLKDYLAFDPHYSKPGLIEPSPAQPRPADQSEQRPSGVSQPTDLTKLTKFLPDLTSLEFCFGTLGQPFCLHQLKSMIVDRMTTLETLTVLVRPQQSLDRSQVDQWMGTLPEGIAVRFER</sequence>